<reference evidence="2 3" key="1">
    <citation type="journal article" date="2024" name="G3 (Bethesda)">
        <title>Genome assembly of Hibiscus sabdariffa L. provides insights into metabolisms of medicinal natural products.</title>
        <authorList>
            <person name="Kim T."/>
        </authorList>
    </citation>
    <scope>NUCLEOTIDE SEQUENCE [LARGE SCALE GENOMIC DNA]</scope>
    <source>
        <strain evidence="2">TK-2024</strain>
        <tissue evidence="2">Old leaves</tissue>
    </source>
</reference>
<dbReference type="InterPro" id="IPR027443">
    <property type="entry name" value="IPNS-like_sf"/>
</dbReference>
<evidence type="ECO:0000313" key="2">
    <source>
        <dbReference type="EMBL" id="KAK8572963.1"/>
    </source>
</evidence>
<protein>
    <recommendedName>
        <fullName evidence="1">Isopenicillin N synthase-like Fe(2+) 2OG dioxygenase domain-containing protein</fullName>
    </recommendedName>
</protein>
<dbReference type="Pfam" id="PF03171">
    <property type="entry name" value="2OG-FeII_Oxy"/>
    <property type="match status" value="1"/>
</dbReference>
<accession>A0ABR2F7L0</accession>
<gene>
    <name evidence="2" type="ORF">V6N12_029003</name>
</gene>
<evidence type="ECO:0000259" key="1">
    <source>
        <dbReference type="Pfam" id="PF03171"/>
    </source>
</evidence>
<comment type="caution">
    <text evidence="2">The sequence shown here is derived from an EMBL/GenBank/DDBJ whole genome shotgun (WGS) entry which is preliminary data.</text>
</comment>
<keyword evidence="3" id="KW-1185">Reference proteome</keyword>
<dbReference type="Gene3D" id="2.60.120.330">
    <property type="entry name" value="B-lactam Antibiotic, Isopenicillin N Synthase, Chain"/>
    <property type="match status" value="1"/>
</dbReference>
<dbReference type="Proteomes" id="UP001472677">
    <property type="component" value="Unassembled WGS sequence"/>
</dbReference>
<organism evidence="2 3">
    <name type="scientific">Hibiscus sabdariffa</name>
    <name type="common">roselle</name>
    <dbReference type="NCBI Taxonomy" id="183260"/>
    <lineage>
        <taxon>Eukaryota</taxon>
        <taxon>Viridiplantae</taxon>
        <taxon>Streptophyta</taxon>
        <taxon>Embryophyta</taxon>
        <taxon>Tracheophyta</taxon>
        <taxon>Spermatophyta</taxon>
        <taxon>Magnoliopsida</taxon>
        <taxon>eudicotyledons</taxon>
        <taxon>Gunneridae</taxon>
        <taxon>Pentapetalae</taxon>
        <taxon>rosids</taxon>
        <taxon>malvids</taxon>
        <taxon>Malvales</taxon>
        <taxon>Malvaceae</taxon>
        <taxon>Malvoideae</taxon>
        <taxon>Hibiscus</taxon>
    </lineage>
</organism>
<name>A0ABR2F7L0_9ROSI</name>
<sequence length="111" mass="12391">MGPEPLHPQELPPVCRDITMEYSEQIHKLGTRALVVNIGDLLQLMSNDKLKSVEHQSGLDTRVQGRANQAESLDLGAGRPNKWERASCLESCRRRPIELGFDLEWVGGGRS</sequence>
<dbReference type="InterPro" id="IPR044861">
    <property type="entry name" value="IPNS-like_FE2OG_OXY"/>
</dbReference>
<dbReference type="SUPFAM" id="SSF51197">
    <property type="entry name" value="Clavaminate synthase-like"/>
    <property type="match status" value="1"/>
</dbReference>
<dbReference type="EMBL" id="JBBPBM010000008">
    <property type="protein sequence ID" value="KAK8572963.1"/>
    <property type="molecule type" value="Genomic_DNA"/>
</dbReference>
<proteinExistence type="predicted"/>
<feature type="domain" description="Isopenicillin N synthase-like Fe(2+) 2OG dioxygenase" evidence="1">
    <location>
        <begin position="32"/>
        <end position="56"/>
    </location>
</feature>
<evidence type="ECO:0000313" key="3">
    <source>
        <dbReference type="Proteomes" id="UP001472677"/>
    </source>
</evidence>